<evidence type="ECO:0000313" key="2">
    <source>
        <dbReference type="Proteomes" id="UP000184315"/>
    </source>
</evidence>
<dbReference type="SUPFAM" id="SSF53850">
    <property type="entry name" value="Periplasmic binding protein-like II"/>
    <property type="match status" value="1"/>
</dbReference>
<protein>
    <recommendedName>
        <fullName evidence="3">Prephenate dehydratase</fullName>
    </recommendedName>
</protein>
<dbReference type="STRING" id="671072.PL9214650516"/>
<reference evidence="2" key="1">
    <citation type="submission" date="2015-10" db="EMBL/GenBank/DDBJ databases">
        <authorList>
            <person name="Regsiter A."/>
            <person name="william w."/>
        </authorList>
    </citation>
    <scope>NUCLEOTIDE SEQUENCE [LARGE SCALE GENOMIC DNA]</scope>
</reference>
<dbReference type="Proteomes" id="UP000184315">
    <property type="component" value="Unassembled WGS sequence"/>
</dbReference>
<dbReference type="AlphaFoldDB" id="A0A1J1LR89"/>
<evidence type="ECO:0000313" key="1">
    <source>
        <dbReference type="EMBL" id="CUR35077.1"/>
    </source>
</evidence>
<accession>A0A1J1LR89</accession>
<evidence type="ECO:0008006" key="3">
    <source>
        <dbReference type="Google" id="ProtNLM"/>
    </source>
</evidence>
<dbReference type="OrthoDB" id="490158at2"/>
<dbReference type="EMBL" id="CZDF01000172">
    <property type="protein sequence ID" value="CUR35077.1"/>
    <property type="molecule type" value="Genomic_DNA"/>
</dbReference>
<organism evidence="1 2">
    <name type="scientific">Planktothrix tepida PCC 9214</name>
    <dbReference type="NCBI Taxonomy" id="671072"/>
    <lineage>
        <taxon>Bacteria</taxon>
        <taxon>Bacillati</taxon>
        <taxon>Cyanobacteriota</taxon>
        <taxon>Cyanophyceae</taxon>
        <taxon>Oscillatoriophycideae</taxon>
        <taxon>Oscillatoriales</taxon>
        <taxon>Microcoleaceae</taxon>
        <taxon>Planktothrix</taxon>
    </lineage>
</organism>
<proteinExistence type="predicted"/>
<sequence>MLKFSIEFTYPIPISNTLTIGTLGPSGTSSENALNYLINQLQAQAINLSSQLFDNFILVKEALLQEQVDLALVPHAYDKVNEFYMEPNFNLGFIFIYPTPIYGLAKKKNTELDLKNCSIVTHPAPIPLLPKLLPDTNIKDIQMTLASSTSAAAMQVNQGLADLAITNENAVKEYDLEFISTFGEIPMSWSIFYKKQRGQYV</sequence>
<dbReference type="RefSeq" id="WP_072722005.1">
    <property type="nucleotide sequence ID" value="NZ_LN889813.1"/>
</dbReference>
<gene>
    <name evidence="1" type="ORF">PL9214650516</name>
</gene>
<name>A0A1J1LR89_9CYAN</name>
<keyword evidence="2" id="KW-1185">Reference proteome</keyword>